<evidence type="ECO:0000313" key="2">
    <source>
        <dbReference type="EMBL" id="KAF2194107.1"/>
    </source>
</evidence>
<gene>
    <name evidence="2" type="ORF">K469DRAFT_744819</name>
</gene>
<name>A0A6A6EPJ3_9PEZI</name>
<evidence type="ECO:0000256" key="1">
    <source>
        <dbReference type="SAM" id="MobiDB-lite"/>
    </source>
</evidence>
<organism evidence="2 3">
    <name type="scientific">Zopfia rhizophila CBS 207.26</name>
    <dbReference type="NCBI Taxonomy" id="1314779"/>
    <lineage>
        <taxon>Eukaryota</taxon>
        <taxon>Fungi</taxon>
        <taxon>Dikarya</taxon>
        <taxon>Ascomycota</taxon>
        <taxon>Pezizomycotina</taxon>
        <taxon>Dothideomycetes</taxon>
        <taxon>Dothideomycetes incertae sedis</taxon>
        <taxon>Zopfiaceae</taxon>
        <taxon>Zopfia</taxon>
    </lineage>
</organism>
<dbReference type="Proteomes" id="UP000800200">
    <property type="component" value="Unassembled WGS sequence"/>
</dbReference>
<keyword evidence="3" id="KW-1185">Reference proteome</keyword>
<sequence>MTTETQIEETLRQASIELKANRKVRALNLWRQAIAVADDDVDLELIQNLDLRDRVAELLMGLGNEREANHLDDEIEGALSRIDQAEERDELDAHIQRRRSRRGRVEAGHPPKIPHSPLRGYTYPQFQLGPISARDDVSSGSGGSRAQSDALTSIARQQLHVPLECDGKIESMVEEPVRMQSSPVFRTFTLQGDLQSNDRETIGKNS</sequence>
<dbReference type="EMBL" id="ML994612">
    <property type="protein sequence ID" value="KAF2194107.1"/>
    <property type="molecule type" value="Genomic_DNA"/>
</dbReference>
<evidence type="ECO:0000313" key="3">
    <source>
        <dbReference type="Proteomes" id="UP000800200"/>
    </source>
</evidence>
<accession>A0A6A6EPJ3</accession>
<dbReference type="AlphaFoldDB" id="A0A6A6EPJ3"/>
<protein>
    <submittedName>
        <fullName evidence="2">Uncharacterized protein</fullName>
    </submittedName>
</protein>
<proteinExistence type="predicted"/>
<feature type="region of interest" description="Disordered" evidence="1">
    <location>
        <begin position="87"/>
        <end position="121"/>
    </location>
</feature>
<reference evidence="2" key="1">
    <citation type="journal article" date="2020" name="Stud. Mycol.">
        <title>101 Dothideomycetes genomes: a test case for predicting lifestyles and emergence of pathogens.</title>
        <authorList>
            <person name="Haridas S."/>
            <person name="Albert R."/>
            <person name="Binder M."/>
            <person name="Bloem J."/>
            <person name="Labutti K."/>
            <person name="Salamov A."/>
            <person name="Andreopoulos B."/>
            <person name="Baker S."/>
            <person name="Barry K."/>
            <person name="Bills G."/>
            <person name="Bluhm B."/>
            <person name="Cannon C."/>
            <person name="Castanera R."/>
            <person name="Culley D."/>
            <person name="Daum C."/>
            <person name="Ezra D."/>
            <person name="Gonzalez J."/>
            <person name="Henrissat B."/>
            <person name="Kuo A."/>
            <person name="Liang C."/>
            <person name="Lipzen A."/>
            <person name="Lutzoni F."/>
            <person name="Magnuson J."/>
            <person name="Mondo S."/>
            <person name="Nolan M."/>
            <person name="Ohm R."/>
            <person name="Pangilinan J."/>
            <person name="Park H.-J."/>
            <person name="Ramirez L."/>
            <person name="Alfaro M."/>
            <person name="Sun H."/>
            <person name="Tritt A."/>
            <person name="Yoshinaga Y."/>
            <person name="Zwiers L.-H."/>
            <person name="Turgeon B."/>
            <person name="Goodwin S."/>
            <person name="Spatafora J."/>
            <person name="Crous P."/>
            <person name="Grigoriev I."/>
        </authorList>
    </citation>
    <scope>NUCLEOTIDE SEQUENCE</scope>
    <source>
        <strain evidence="2">CBS 207.26</strain>
    </source>
</reference>